<sequence>MDGQAPPRPASARAAFSQFPTLSTPASTTPIPLVCRFLPHDQWFLTHLPPYYKGKDIKHHILAKCLNLTYTPPPPPVQFLPHDPSNGNPRPPSPITFAPDPRARASSPILFADIIRKNPLLSSDDDSDDWDDTMSATKSISDAEGFSDVPMPKDKGKARQVDSVDENSCDESLPPQGGRVLPMKPASMPSPPSQPPHTKPQKPKERSVRIEEQDPKAVPKVAHLSFSLIRFSTGQVFEDEQKLSEASVYPHEIFELHVSFVPLGKNPSKEAVLPPSANFPFALLNPSDRELNAKSKRKREQLKKMVAKHTIRLVRLPRSSPPAYVLPYWEGWVRILRWVSREATEYTYAGNMTPGVPPPGSSSKQGQWIGPGSAQYGGTIHRSWGADSIHAVGEIRENNLDANLALNFGLVGKPKDSRPREKGGQDSQNRDVSGIDGRTPSHLESRFEWRERWLVVRDGWVFLLRNRTDSEPTHTFPLSYLFVLRDADGLTESIENAQGMRFRKRPRPQPSSSRSQPTSPRAREKAPQRSTSQGPRSPSPNSTLKGAPISSSSSLPSGHGHGKQRLGKHASKPSVGPSHHADPYDEDDEADHKPQTRSPGKKRVLTPDERQHISKYHSKPSTSQGPSTPKPDPHRRSRTRDLSDPAVRSKLDMDIFIPNSKEEADLVGMKVIAAKFVIPNEDEIYVPGPFDQHPTEFERSSKNKRYTSTGPTLEDLVVPVPVPAPSSGLMGMIGVEENEDSKDGSKVKGGSQNFKASDHTGSRHKSRLSTKGSAPSSLTTDFGPNGKGHSLTADRRPSLPSLGGGSEAWKSSSTLTPSGSVLTHQNPSSSALSFSFFKPGKDKEERKREKEEKEMRKAAKRRAEQERKEMEKDAPDATNSNSSWKISSFGKRLNSKHSKENHASLSTSGSVDEEHLVISRYEEKVNSAPRRDYTATALDSSRVEAQVRSARSSIGSGPDEPDPSPIVFKQRGAMSDDDPPDSAISARPSFRDPFVTRSSGPASPTVARDPSSIATGNCPDDTGDDDSDRGSVAISLSSPVFARDGGSDEDDEDSELEVEMGIRRRRTGYRFGGNHENIGPEANAKGPAHDRNLSLDAPSTTTIAVSTAESSQRTITGDHESRADDSKSTKAKQHTARFDPKLLSEQQKSARKGEWIIMDLGPNDQAYHSLLRILHRHTEELVSSTFMPGLRTVRRPVPSPRAPDRGPLFSEVPPTPPPKDTPPEKPLPPSPNRDNTLRSPTSSLRNRSQSDAAFMPQTRLPRTGPYSDDENDGRSPRHSPTPQRRPGQSYPSRLASASSAREGDFLSSSIPSGLGPFPYPEWRLQAVHRAKRAGLGQINRPLEIMQMAMNAAHADYFDHEDPVFPLQRCPFSGATSNSGEDEDEDGVTSGEGKVEDEGEVSYQESEYEYDDEEEEVDIPMVFTSESEDSDTSELEWQAWSADLPRQLRARLRRGPDHLLWRNPTRPLTPEASVGEEDLDDDDSDGAAPVTLEGEAPAVIKQRHLREPVGVVTSIYTSTALPGFVATDLDHHGNEGHRQYHRTQRYHAAAQSVATLSSPSSSESLAVRQQQHAAVPSTSVSSSVASSPQSPQAHSRGHSQSISQTLPSARRGSLLHHSSSMQTNLRKPSDASQHDAAMRKASMPIMGSNTTTTTMTVTEQSFTLNTNSFGMAIQELKGQDTVSINSQPHVTSPNLPTPSSYDSHRYDPSSDPFIQGNQVSQHRAPSNVSLASGSQNPLRHQSSSFSMGRTSLSPSKGNVLKKKPSDVDQGRSPQASGSLSHKASPRPKLTVATAPPPPTSGSHASIDSLGGQLSPRSPRSPAATAGGTGGRSVGRSIIRHVKSGSSLKAGAEEGAGTSEGKAKKKKSKSGAFGMFSAAFP</sequence>
<feature type="compositionally biased region" description="Polar residues" evidence="1">
    <location>
        <begin position="1232"/>
        <end position="1251"/>
    </location>
</feature>
<feature type="region of interest" description="Disordered" evidence="1">
    <location>
        <begin position="1461"/>
        <end position="1487"/>
    </location>
</feature>
<comment type="caution">
    <text evidence="2">The sequence shown here is derived from an EMBL/GenBank/DDBJ whole genome shotgun (WGS) entry which is preliminary data.</text>
</comment>
<feature type="compositionally biased region" description="Low complexity" evidence="1">
    <location>
        <begin position="510"/>
        <end position="520"/>
    </location>
</feature>
<feature type="compositionally biased region" description="Polar residues" evidence="1">
    <location>
        <begin position="1770"/>
        <end position="1780"/>
    </location>
</feature>
<feature type="compositionally biased region" description="Polar residues" evidence="1">
    <location>
        <begin position="1597"/>
        <end position="1606"/>
    </location>
</feature>
<protein>
    <submittedName>
        <fullName evidence="2">Uncharacterized protein</fullName>
    </submittedName>
</protein>
<feature type="compositionally biased region" description="Pro residues" evidence="1">
    <location>
        <begin position="1213"/>
        <end position="1231"/>
    </location>
</feature>
<feature type="compositionally biased region" description="Low complexity" evidence="1">
    <location>
        <begin position="1571"/>
        <end position="1593"/>
    </location>
</feature>
<keyword evidence="3" id="KW-1185">Reference proteome</keyword>
<accession>A0A8H5F205</accession>
<feature type="compositionally biased region" description="Basic and acidic residues" evidence="1">
    <location>
        <begin position="839"/>
        <end position="875"/>
    </location>
</feature>
<feature type="compositionally biased region" description="Acidic residues" evidence="1">
    <location>
        <begin position="1473"/>
        <end position="1484"/>
    </location>
</feature>
<feature type="compositionally biased region" description="Basic and acidic residues" evidence="1">
    <location>
        <begin position="151"/>
        <end position="162"/>
    </location>
</feature>
<feature type="compositionally biased region" description="Polar residues" evidence="1">
    <location>
        <begin position="1714"/>
        <end position="1755"/>
    </location>
</feature>
<feature type="compositionally biased region" description="Basic and acidic residues" evidence="1">
    <location>
        <begin position="413"/>
        <end position="424"/>
    </location>
</feature>
<feature type="compositionally biased region" description="Polar residues" evidence="1">
    <location>
        <begin position="809"/>
        <end position="833"/>
    </location>
</feature>
<feature type="compositionally biased region" description="Acidic residues" evidence="1">
    <location>
        <begin position="1047"/>
        <end position="1058"/>
    </location>
</feature>
<feature type="compositionally biased region" description="Basic residues" evidence="1">
    <location>
        <begin position="560"/>
        <end position="571"/>
    </location>
</feature>
<feature type="compositionally biased region" description="Polar residues" evidence="1">
    <location>
        <begin position="1615"/>
        <end position="1625"/>
    </location>
</feature>
<evidence type="ECO:0000313" key="2">
    <source>
        <dbReference type="EMBL" id="KAF5320428.1"/>
    </source>
</evidence>
<dbReference type="EMBL" id="JAACJK010000169">
    <property type="protein sequence ID" value="KAF5320428.1"/>
    <property type="molecule type" value="Genomic_DNA"/>
</dbReference>
<proteinExistence type="predicted"/>
<feature type="compositionally biased region" description="Pro residues" evidence="1">
    <location>
        <begin position="188"/>
        <end position="198"/>
    </location>
</feature>
<feature type="compositionally biased region" description="Basic and acidic residues" evidence="1">
    <location>
        <begin position="1527"/>
        <end position="1537"/>
    </location>
</feature>
<feature type="compositionally biased region" description="Polar residues" evidence="1">
    <location>
        <begin position="1289"/>
        <end position="1299"/>
    </location>
</feature>
<feature type="compositionally biased region" description="Polar residues" evidence="1">
    <location>
        <begin position="769"/>
        <end position="782"/>
    </location>
</feature>
<feature type="compositionally biased region" description="Basic and acidic residues" evidence="1">
    <location>
        <begin position="1626"/>
        <end position="1637"/>
    </location>
</feature>
<feature type="compositionally biased region" description="Basic and acidic residues" evidence="1">
    <location>
        <begin position="1116"/>
        <end position="1128"/>
    </location>
</feature>
<feature type="region of interest" description="Disordered" evidence="1">
    <location>
        <begin position="412"/>
        <end position="440"/>
    </location>
</feature>
<reference evidence="2 3" key="1">
    <citation type="journal article" date="2020" name="ISME J.">
        <title>Uncovering the hidden diversity of litter-decomposition mechanisms in mushroom-forming fungi.</title>
        <authorList>
            <person name="Floudas D."/>
            <person name="Bentzer J."/>
            <person name="Ahren D."/>
            <person name="Johansson T."/>
            <person name="Persson P."/>
            <person name="Tunlid A."/>
        </authorList>
    </citation>
    <scope>NUCLEOTIDE SEQUENCE [LARGE SCALE GENOMIC DNA]</scope>
    <source>
        <strain evidence="2 3">CBS 175.51</strain>
    </source>
</reference>
<organism evidence="2 3">
    <name type="scientific">Ephemerocybe angulata</name>
    <dbReference type="NCBI Taxonomy" id="980116"/>
    <lineage>
        <taxon>Eukaryota</taxon>
        <taxon>Fungi</taxon>
        <taxon>Dikarya</taxon>
        <taxon>Basidiomycota</taxon>
        <taxon>Agaricomycotina</taxon>
        <taxon>Agaricomycetes</taxon>
        <taxon>Agaricomycetidae</taxon>
        <taxon>Agaricales</taxon>
        <taxon>Agaricineae</taxon>
        <taxon>Psathyrellaceae</taxon>
        <taxon>Ephemerocybe</taxon>
    </lineage>
</organism>
<feature type="region of interest" description="Disordered" evidence="1">
    <location>
        <begin position="495"/>
        <end position="654"/>
    </location>
</feature>
<feature type="compositionally biased region" description="Acidic residues" evidence="1">
    <location>
        <begin position="123"/>
        <end position="132"/>
    </location>
</feature>
<feature type="region of interest" description="Disordered" evidence="1">
    <location>
        <begin position="121"/>
        <end position="216"/>
    </location>
</feature>
<dbReference type="Proteomes" id="UP000541558">
    <property type="component" value="Unassembled WGS sequence"/>
</dbReference>
<gene>
    <name evidence="2" type="ORF">D9611_010817</name>
</gene>
<feature type="region of interest" description="Disordered" evidence="1">
    <location>
        <begin position="1527"/>
        <end position="1648"/>
    </location>
</feature>
<feature type="compositionally biased region" description="Polar residues" evidence="1">
    <location>
        <begin position="1683"/>
        <end position="1700"/>
    </location>
</feature>
<feature type="compositionally biased region" description="Polar residues" evidence="1">
    <location>
        <begin position="877"/>
        <end position="886"/>
    </location>
</feature>
<feature type="compositionally biased region" description="Basic and acidic residues" evidence="1">
    <location>
        <begin position="912"/>
        <end position="933"/>
    </location>
</feature>
<name>A0A8H5F205_9AGAR</name>
<feature type="compositionally biased region" description="Polar residues" evidence="1">
    <location>
        <begin position="1097"/>
        <end position="1115"/>
    </location>
</feature>
<evidence type="ECO:0000256" key="1">
    <source>
        <dbReference type="SAM" id="MobiDB-lite"/>
    </source>
</evidence>
<feature type="compositionally biased region" description="Low complexity" evidence="1">
    <location>
        <begin position="1847"/>
        <end position="1858"/>
    </location>
</feature>
<feature type="region of interest" description="Disordered" evidence="1">
    <location>
        <begin position="1368"/>
        <end position="1415"/>
    </location>
</feature>
<evidence type="ECO:0000313" key="3">
    <source>
        <dbReference type="Proteomes" id="UP000541558"/>
    </source>
</evidence>
<feature type="region of interest" description="Disordered" evidence="1">
    <location>
        <begin position="82"/>
        <end position="102"/>
    </location>
</feature>
<feature type="compositionally biased region" description="Basic and acidic residues" evidence="1">
    <location>
        <begin position="631"/>
        <end position="653"/>
    </location>
</feature>
<feature type="compositionally biased region" description="Polar residues" evidence="1">
    <location>
        <begin position="528"/>
        <end position="544"/>
    </location>
</feature>
<feature type="compositionally biased region" description="Basic and acidic residues" evidence="1">
    <location>
        <begin position="202"/>
        <end position="216"/>
    </location>
</feature>
<feature type="region of interest" description="Disordered" evidence="1">
    <location>
        <begin position="1683"/>
        <end position="1879"/>
    </location>
</feature>
<feature type="region of interest" description="Disordered" evidence="1">
    <location>
        <begin position="687"/>
        <end position="1149"/>
    </location>
</feature>
<feature type="region of interest" description="Disordered" evidence="1">
    <location>
        <begin position="1191"/>
        <end position="1319"/>
    </location>
</feature>
<feature type="compositionally biased region" description="Acidic residues" evidence="1">
    <location>
        <begin position="1394"/>
        <end position="1415"/>
    </location>
</feature>
<dbReference type="OrthoDB" id="3225203at2759"/>